<proteinExistence type="predicted"/>
<dbReference type="InterPro" id="IPR024079">
    <property type="entry name" value="MetalloPept_cat_dom_sf"/>
</dbReference>
<evidence type="ECO:0000313" key="4">
    <source>
        <dbReference type="Proteomes" id="UP000473325"/>
    </source>
</evidence>
<dbReference type="AlphaFoldDB" id="A0A6L7F2J9"/>
<comment type="caution">
    <text evidence="3">The sequence shown here is derived from an EMBL/GenBank/DDBJ whole genome shotgun (WGS) entry which is preliminary data.</text>
</comment>
<evidence type="ECO:0000256" key="2">
    <source>
        <dbReference type="SAM" id="SignalP"/>
    </source>
</evidence>
<feature type="signal peptide" evidence="2">
    <location>
        <begin position="1"/>
        <end position="36"/>
    </location>
</feature>
<reference evidence="3 4" key="1">
    <citation type="submission" date="2019-12" db="EMBL/GenBank/DDBJ databases">
        <authorList>
            <person name="Kun Z."/>
        </authorList>
    </citation>
    <scope>NUCLEOTIDE SEQUENCE [LARGE SCALE GENOMIC DNA]</scope>
    <source>
        <strain evidence="3 4">YIM 123512</strain>
    </source>
</reference>
<name>A0A6L7F2J9_9ACTN</name>
<dbReference type="SUPFAM" id="SSF55486">
    <property type="entry name" value="Metalloproteases ('zincins'), catalytic domain"/>
    <property type="match status" value="2"/>
</dbReference>
<feature type="compositionally biased region" description="Low complexity" evidence="1">
    <location>
        <begin position="39"/>
        <end position="57"/>
    </location>
</feature>
<accession>A0A6L7F2J9</accession>
<dbReference type="RefSeq" id="WP_160877431.1">
    <property type="nucleotide sequence ID" value="NZ_WUEK01000005.1"/>
</dbReference>
<dbReference type="EMBL" id="WUEK01000005">
    <property type="protein sequence ID" value="MXG89694.1"/>
    <property type="molecule type" value="Genomic_DNA"/>
</dbReference>
<organism evidence="3 4">
    <name type="scientific">Nocardioides flavescens</name>
    <dbReference type="NCBI Taxonomy" id="2691959"/>
    <lineage>
        <taxon>Bacteria</taxon>
        <taxon>Bacillati</taxon>
        <taxon>Actinomycetota</taxon>
        <taxon>Actinomycetes</taxon>
        <taxon>Propionibacteriales</taxon>
        <taxon>Nocardioidaceae</taxon>
        <taxon>Nocardioides</taxon>
    </lineage>
</organism>
<feature type="chain" id="PRO_5026944646" description="Matrixin" evidence="2">
    <location>
        <begin position="37"/>
        <end position="399"/>
    </location>
</feature>
<sequence>MTNPLPPRRTRVLAASGATLALAAGLLAGTTPVASAERSGTTGSSVSAAAVAGPAAGEQARRKKKKLKVVWDSTTFNPGGAGVVAHGKVSGKKRKLALQVKIKGGWTSFGKTRADRKGNFAISGALDWYGAHKVRITTKGGGKRLSKSTTATVVPYYTPRGNPAAYSYISGMHTERRKAFAFNPCKTLTYAVNYSLVGDTGLALAQQAMAQVSWATGIKVRYVGPTSNVPHSNYQKPVPNPKGVDLVIAWGSLAQVPEFQAQNKAGFGGPVKAVYARNAKGKRVIQTRTAAVTIAAEYFDPNNQYGFAQSFDSTRQPTQGEILIHEIGHAMGLDHVPSNPEEIMNGVTYLRYPDGHYRGLYALGDLAGLQTLGLGEGCTRPIRKGGRREAVVDVPLARD</sequence>
<dbReference type="InterPro" id="IPR006311">
    <property type="entry name" value="TAT_signal"/>
</dbReference>
<evidence type="ECO:0008006" key="5">
    <source>
        <dbReference type="Google" id="ProtNLM"/>
    </source>
</evidence>
<feature type="region of interest" description="Disordered" evidence="1">
    <location>
        <begin position="37"/>
        <end position="59"/>
    </location>
</feature>
<evidence type="ECO:0000256" key="1">
    <source>
        <dbReference type="SAM" id="MobiDB-lite"/>
    </source>
</evidence>
<dbReference type="GO" id="GO:0008237">
    <property type="term" value="F:metallopeptidase activity"/>
    <property type="evidence" value="ECO:0007669"/>
    <property type="project" value="InterPro"/>
</dbReference>
<dbReference type="Gene3D" id="3.40.390.10">
    <property type="entry name" value="Collagenase (Catalytic Domain)"/>
    <property type="match status" value="1"/>
</dbReference>
<protein>
    <recommendedName>
        <fullName evidence="5">Matrixin</fullName>
    </recommendedName>
</protein>
<dbReference type="Proteomes" id="UP000473325">
    <property type="component" value="Unassembled WGS sequence"/>
</dbReference>
<evidence type="ECO:0000313" key="3">
    <source>
        <dbReference type="EMBL" id="MXG89694.1"/>
    </source>
</evidence>
<keyword evidence="2" id="KW-0732">Signal</keyword>
<dbReference type="PROSITE" id="PS51318">
    <property type="entry name" value="TAT"/>
    <property type="match status" value="1"/>
</dbReference>
<gene>
    <name evidence="3" type="ORF">GRQ65_09040</name>
</gene>
<keyword evidence="4" id="KW-1185">Reference proteome</keyword>